<proteinExistence type="predicted"/>
<dbReference type="RefSeq" id="XP_025600956.1">
    <property type="nucleotide sequence ID" value="XM_025738990.1"/>
</dbReference>
<accession>A0A316ZG01</accession>
<feature type="compositionally biased region" description="Low complexity" evidence="1">
    <location>
        <begin position="182"/>
        <end position="194"/>
    </location>
</feature>
<protein>
    <submittedName>
        <fullName evidence="2">Uncharacterized protein</fullName>
    </submittedName>
</protein>
<feature type="region of interest" description="Disordered" evidence="1">
    <location>
        <begin position="245"/>
        <end position="436"/>
    </location>
</feature>
<dbReference type="EMBL" id="KZ819284">
    <property type="protein sequence ID" value="PWO00678.1"/>
    <property type="molecule type" value="Genomic_DNA"/>
</dbReference>
<evidence type="ECO:0000256" key="1">
    <source>
        <dbReference type="SAM" id="MobiDB-lite"/>
    </source>
</evidence>
<feature type="compositionally biased region" description="Polar residues" evidence="1">
    <location>
        <begin position="121"/>
        <end position="131"/>
    </location>
</feature>
<dbReference type="STRING" id="58919.A0A316ZG01"/>
<feature type="compositionally biased region" description="Basic and acidic residues" evidence="1">
    <location>
        <begin position="421"/>
        <end position="436"/>
    </location>
</feature>
<dbReference type="Proteomes" id="UP000245946">
    <property type="component" value="Unassembled WGS sequence"/>
</dbReference>
<organism evidence="2 3">
    <name type="scientific">Tilletiopsis washingtonensis</name>
    <dbReference type="NCBI Taxonomy" id="58919"/>
    <lineage>
        <taxon>Eukaryota</taxon>
        <taxon>Fungi</taxon>
        <taxon>Dikarya</taxon>
        <taxon>Basidiomycota</taxon>
        <taxon>Ustilaginomycotina</taxon>
        <taxon>Exobasidiomycetes</taxon>
        <taxon>Entylomatales</taxon>
        <taxon>Entylomatales incertae sedis</taxon>
        <taxon>Tilletiopsis</taxon>
    </lineage>
</organism>
<feature type="region of interest" description="Disordered" evidence="1">
    <location>
        <begin position="166"/>
        <end position="196"/>
    </location>
</feature>
<dbReference type="AlphaFoldDB" id="A0A316ZG01"/>
<feature type="region of interest" description="Disordered" evidence="1">
    <location>
        <begin position="1"/>
        <end position="49"/>
    </location>
</feature>
<keyword evidence="3" id="KW-1185">Reference proteome</keyword>
<feature type="compositionally biased region" description="Basic and acidic residues" evidence="1">
    <location>
        <begin position="172"/>
        <end position="181"/>
    </location>
</feature>
<feature type="region of interest" description="Disordered" evidence="1">
    <location>
        <begin position="115"/>
        <end position="151"/>
    </location>
</feature>
<gene>
    <name evidence="2" type="ORF">FA09DRAFT_109887</name>
</gene>
<dbReference type="GeneID" id="37266536"/>
<evidence type="ECO:0000313" key="2">
    <source>
        <dbReference type="EMBL" id="PWO00678.1"/>
    </source>
</evidence>
<reference evidence="2 3" key="1">
    <citation type="journal article" date="2018" name="Mol. Biol. Evol.">
        <title>Broad Genomic Sampling Reveals a Smut Pathogenic Ancestry of the Fungal Clade Ustilaginomycotina.</title>
        <authorList>
            <person name="Kijpornyongpan T."/>
            <person name="Mondo S.J."/>
            <person name="Barry K."/>
            <person name="Sandor L."/>
            <person name="Lee J."/>
            <person name="Lipzen A."/>
            <person name="Pangilinan J."/>
            <person name="LaButti K."/>
            <person name="Hainaut M."/>
            <person name="Henrissat B."/>
            <person name="Grigoriev I.V."/>
            <person name="Spatafora J.W."/>
            <person name="Aime M.C."/>
        </authorList>
    </citation>
    <scope>NUCLEOTIDE SEQUENCE [LARGE SCALE GENOMIC DNA]</scope>
    <source>
        <strain evidence="2 3">MCA 4186</strain>
    </source>
</reference>
<sequence>MSGAYPVRRRPKGPLHPSYRAAPAETEQAPIAAPLTPGEGSSRKRAWLAAQPAAPGTLPGAAGYSAGSHASTSYGASSQGSAIYGASYGSTHSLPFGMARGSSYSNGLDAAGPSRVGLGPTRSTSGYSVASSADGGVATTSAAGEHTSPRGAGAWETLTRAQATQAAAAAQARERQTRARQLEAGGALADGDAQGLEDEAAGPATKRRRGVAGAIVSGALNTALYAGAAAITAYSLWSSWGRQPAREAGEDENSAPVTPALETAPEHGMEEDEDDEDDELSRMSKRMEAMIAEGQKALSAKAELLPDESMEPSTPPQPTASAQRFGYAGPSYSQGSLSRSAARVPTSGRGNGDMHLRSASQVDFAFAGGAEPLSPTSPTPPSRAAPFVFGAGTSHIPVASGLTPASRSPYARQRPRQLMDAARDAGDARDTRFRRQ</sequence>
<name>A0A316ZG01_9BASI</name>
<feature type="compositionally biased region" description="Acidic residues" evidence="1">
    <location>
        <begin position="269"/>
        <end position="279"/>
    </location>
</feature>
<evidence type="ECO:0000313" key="3">
    <source>
        <dbReference type="Proteomes" id="UP000245946"/>
    </source>
</evidence>